<dbReference type="RefSeq" id="WP_121899077.1">
    <property type="nucleotide sequence ID" value="NZ_RCNT01000009.1"/>
</dbReference>
<dbReference type="PANTHER" id="PTHR11669:SF8">
    <property type="entry name" value="DNA POLYMERASE III SUBUNIT DELTA"/>
    <property type="match status" value="1"/>
</dbReference>
<dbReference type="GO" id="GO:0009360">
    <property type="term" value="C:DNA polymerase III complex"/>
    <property type="evidence" value="ECO:0007669"/>
    <property type="project" value="TreeGrafter"/>
</dbReference>
<sequence length="375" mass="39859">MSGEGDTPPEADRLDGAPHPRETARLFGQSAAEAAFLAAFTSDRLHHAWLLTGPRGVGKATLAWRIARFLLATHPDAGDALFAAPVPETLDIAADHPVARRVLALSEPGLMLLRRPWDEKAKRLKAQITVDEIRKLKDFFAFSASDGGRRVVIVDAADEMNTNAANALLKVLEEPPANAVLLLVAHQPSRLLPTIRSRCRTSRLARLSEEDLASALAQAGVDSRASGALSELAEGSVGEAARLSDLDGLALYADLVALFASMPGMDRARASKIAEAAGARGAEARFDLTLALVDRILARLARSGTTGTPPPEIVPGEARMLTRLAPDPRAARDWADLAQGLSARARRGKSVNLDPAALILDMCLSLEKTAARLPA</sequence>
<keyword evidence="2" id="KW-0808">Transferase</keyword>
<reference evidence="2 3" key="1">
    <citation type="submission" date="2018-10" db="EMBL/GenBank/DDBJ databases">
        <authorList>
            <person name="Jung H.S."/>
            <person name="Jeon C.O."/>
        </authorList>
    </citation>
    <scope>NUCLEOTIDE SEQUENCE [LARGE SCALE GENOMIC DNA]</scope>
    <source>
        <strain evidence="2 3">MA-7-27</strain>
    </source>
</reference>
<dbReference type="SUPFAM" id="SSF52540">
    <property type="entry name" value="P-loop containing nucleoside triphosphate hydrolases"/>
    <property type="match status" value="1"/>
</dbReference>
<dbReference type="InterPro" id="IPR050238">
    <property type="entry name" value="DNA_Rep/Repair_Clamp_Loader"/>
</dbReference>
<dbReference type="Pfam" id="PF13177">
    <property type="entry name" value="DNA_pol3_delta2"/>
    <property type="match status" value="1"/>
</dbReference>
<dbReference type="PANTHER" id="PTHR11669">
    <property type="entry name" value="REPLICATION FACTOR C / DNA POLYMERASE III GAMMA-TAU SUBUNIT"/>
    <property type="match status" value="1"/>
</dbReference>
<keyword evidence="2" id="KW-0548">Nucleotidyltransferase</keyword>
<dbReference type="Proteomes" id="UP000281343">
    <property type="component" value="Unassembled WGS sequence"/>
</dbReference>
<protein>
    <submittedName>
        <fullName evidence="2">DNA polymerase III subunit delta</fullName>
        <ecNumber evidence="2">2.7.7.7</ecNumber>
    </submittedName>
</protein>
<dbReference type="AlphaFoldDB" id="A0A3L9Y4F0"/>
<dbReference type="EC" id="2.7.7.7" evidence="2"/>
<dbReference type="Gene3D" id="3.40.50.300">
    <property type="entry name" value="P-loop containing nucleotide triphosphate hydrolases"/>
    <property type="match status" value="1"/>
</dbReference>
<evidence type="ECO:0000256" key="1">
    <source>
        <dbReference type="SAM" id="MobiDB-lite"/>
    </source>
</evidence>
<evidence type="ECO:0000313" key="3">
    <source>
        <dbReference type="Proteomes" id="UP000281343"/>
    </source>
</evidence>
<proteinExistence type="predicted"/>
<dbReference type="InterPro" id="IPR027417">
    <property type="entry name" value="P-loop_NTPase"/>
</dbReference>
<feature type="region of interest" description="Disordered" evidence="1">
    <location>
        <begin position="1"/>
        <end position="21"/>
    </location>
</feature>
<name>A0A3L9Y4F0_9RHOB</name>
<evidence type="ECO:0000313" key="2">
    <source>
        <dbReference type="EMBL" id="RMA40996.1"/>
    </source>
</evidence>
<keyword evidence="3" id="KW-1185">Reference proteome</keyword>
<dbReference type="EMBL" id="RCNT01000009">
    <property type="protein sequence ID" value="RMA40996.1"/>
    <property type="molecule type" value="Genomic_DNA"/>
</dbReference>
<feature type="compositionally biased region" description="Basic and acidic residues" evidence="1">
    <location>
        <begin position="10"/>
        <end position="21"/>
    </location>
</feature>
<dbReference type="GO" id="GO:0003887">
    <property type="term" value="F:DNA-directed DNA polymerase activity"/>
    <property type="evidence" value="ECO:0007669"/>
    <property type="project" value="UniProtKB-EC"/>
</dbReference>
<dbReference type="OrthoDB" id="9811073at2"/>
<organism evidence="2 3">
    <name type="scientific">Rhodophyticola porphyridii</name>
    <dbReference type="NCBI Taxonomy" id="1852017"/>
    <lineage>
        <taxon>Bacteria</taxon>
        <taxon>Pseudomonadati</taxon>
        <taxon>Pseudomonadota</taxon>
        <taxon>Alphaproteobacteria</taxon>
        <taxon>Rhodobacterales</taxon>
        <taxon>Roseobacteraceae</taxon>
        <taxon>Rhodophyticola</taxon>
    </lineage>
</organism>
<dbReference type="NCBIfam" id="NF005677">
    <property type="entry name" value="PRK07471.1"/>
    <property type="match status" value="1"/>
</dbReference>
<comment type="caution">
    <text evidence="2">The sequence shown here is derived from an EMBL/GenBank/DDBJ whole genome shotgun (WGS) entry which is preliminary data.</text>
</comment>
<dbReference type="GO" id="GO:0006261">
    <property type="term" value="P:DNA-templated DNA replication"/>
    <property type="evidence" value="ECO:0007669"/>
    <property type="project" value="TreeGrafter"/>
</dbReference>
<accession>A0A3L9Y4F0</accession>
<gene>
    <name evidence="2" type="ORF">D9R08_15985</name>
</gene>